<evidence type="ECO:0000313" key="2">
    <source>
        <dbReference type="EMBL" id="KAK7432687.1"/>
    </source>
</evidence>
<keyword evidence="3" id="KW-1185">Reference proteome</keyword>
<protein>
    <recommendedName>
        <fullName evidence="4">Myb/SANT-like domain-containing protein</fullName>
    </recommendedName>
</protein>
<feature type="compositionally biased region" description="Polar residues" evidence="1">
    <location>
        <begin position="144"/>
        <end position="155"/>
    </location>
</feature>
<evidence type="ECO:0000313" key="3">
    <source>
        <dbReference type="Proteomes" id="UP001498421"/>
    </source>
</evidence>
<feature type="region of interest" description="Disordered" evidence="1">
    <location>
        <begin position="144"/>
        <end position="165"/>
    </location>
</feature>
<evidence type="ECO:0008006" key="4">
    <source>
        <dbReference type="Google" id="ProtNLM"/>
    </source>
</evidence>
<proteinExistence type="predicted"/>
<gene>
    <name evidence="2" type="ORF">QQZ08_000897</name>
</gene>
<reference evidence="2 3" key="1">
    <citation type="journal article" date="2025" name="Microbiol. Resour. Announc.">
        <title>Draft genome sequences for Neonectria magnoliae and Neonectria punicea, canker pathogens of Liriodendron tulipifera and Acer saccharum in West Virginia.</title>
        <authorList>
            <person name="Petronek H.M."/>
            <person name="Kasson M.T."/>
            <person name="Metheny A.M."/>
            <person name="Stauder C.M."/>
            <person name="Lovett B."/>
            <person name="Lynch S.C."/>
            <person name="Garnas J.R."/>
            <person name="Kasson L.R."/>
            <person name="Stajich J.E."/>
        </authorList>
    </citation>
    <scope>NUCLEOTIDE SEQUENCE [LARGE SCALE GENOMIC DNA]</scope>
    <source>
        <strain evidence="2 3">NRRL 64651</strain>
    </source>
</reference>
<comment type="caution">
    <text evidence="2">The sequence shown here is derived from an EMBL/GenBank/DDBJ whole genome shotgun (WGS) entry which is preliminary data.</text>
</comment>
<accession>A0ABR1IGC1</accession>
<name>A0ABR1IGC1_9HYPO</name>
<dbReference type="EMBL" id="JAZAVK010000004">
    <property type="protein sequence ID" value="KAK7432687.1"/>
    <property type="molecule type" value="Genomic_DNA"/>
</dbReference>
<organism evidence="2 3">
    <name type="scientific">Neonectria magnoliae</name>
    <dbReference type="NCBI Taxonomy" id="2732573"/>
    <lineage>
        <taxon>Eukaryota</taxon>
        <taxon>Fungi</taxon>
        <taxon>Dikarya</taxon>
        <taxon>Ascomycota</taxon>
        <taxon>Pezizomycotina</taxon>
        <taxon>Sordariomycetes</taxon>
        <taxon>Hypocreomycetidae</taxon>
        <taxon>Hypocreales</taxon>
        <taxon>Nectriaceae</taxon>
        <taxon>Neonectria</taxon>
    </lineage>
</organism>
<sequence length="215" mass="23701">MDELCLATRDGKLNSTKDSIKRGVWDQLEVVFDELWPDAVWDAKVFEGKLRQIRDFWRVFREILDSSGTLYNPNTGKVSASRQNEKMFIDRYGVRAKQAFQNGLLVGNSIGIEAYEEIFARDPRTGTQITEAHEDVGIVPSTQEGSSVTVVSTRGTGDDEGGDSFGKEDPCLYAGISTPSFHASSSKQLICIDSSKQLDCISSSKQLIHAGIPSD</sequence>
<evidence type="ECO:0000256" key="1">
    <source>
        <dbReference type="SAM" id="MobiDB-lite"/>
    </source>
</evidence>
<dbReference type="Proteomes" id="UP001498421">
    <property type="component" value="Unassembled WGS sequence"/>
</dbReference>